<proteinExistence type="predicted"/>
<name>A0A645FSR0_9ZZZZ</name>
<keyword evidence="1" id="KW-1133">Transmembrane helix</keyword>
<comment type="caution">
    <text evidence="2">The sequence shown here is derived from an EMBL/GenBank/DDBJ whole genome shotgun (WGS) entry which is preliminary data.</text>
</comment>
<organism evidence="2">
    <name type="scientific">bioreactor metagenome</name>
    <dbReference type="NCBI Taxonomy" id="1076179"/>
    <lineage>
        <taxon>unclassified sequences</taxon>
        <taxon>metagenomes</taxon>
        <taxon>ecological metagenomes</taxon>
    </lineage>
</organism>
<keyword evidence="1" id="KW-0472">Membrane</keyword>
<accession>A0A645FSR0</accession>
<reference evidence="2" key="1">
    <citation type="submission" date="2019-08" db="EMBL/GenBank/DDBJ databases">
        <authorList>
            <person name="Kucharzyk K."/>
            <person name="Murdoch R.W."/>
            <person name="Higgins S."/>
            <person name="Loffler F."/>
        </authorList>
    </citation>
    <scope>NUCLEOTIDE SEQUENCE</scope>
</reference>
<protein>
    <submittedName>
        <fullName evidence="2">Uncharacterized protein</fullName>
    </submittedName>
</protein>
<gene>
    <name evidence="2" type="ORF">SDC9_164101</name>
</gene>
<evidence type="ECO:0000313" key="2">
    <source>
        <dbReference type="EMBL" id="MPN16756.1"/>
    </source>
</evidence>
<dbReference type="AlphaFoldDB" id="A0A645FSR0"/>
<sequence length="65" mass="6923">MFKIFMMLAIAAPGIILAIVLSSLSVVIVSATVTSFAAISLINFPIALGVMFLCRDMLQYAEING</sequence>
<feature type="transmembrane region" description="Helical" evidence="1">
    <location>
        <begin position="35"/>
        <end position="54"/>
    </location>
</feature>
<keyword evidence="1" id="KW-0812">Transmembrane</keyword>
<evidence type="ECO:0000256" key="1">
    <source>
        <dbReference type="SAM" id="Phobius"/>
    </source>
</evidence>
<dbReference type="EMBL" id="VSSQ01063752">
    <property type="protein sequence ID" value="MPN16756.1"/>
    <property type="molecule type" value="Genomic_DNA"/>
</dbReference>